<dbReference type="EMBL" id="JAIWYP010000003">
    <property type="protein sequence ID" value="KAH3851367.1"/>
    <property type="molecule type" value="Genomic_DNA"/>
</dbReference>
<reference evidence="1" key="1">
    <citation type="journal article" date="2019" name="bioRxiv">
        <title>The Genome of the Zebra Mussel, Dreissena polymorpha: A Resource for Invasive Species Research.</title>
        <authorList>
            <person name="McCartney M.A."/>
            <person name="Auch B."/>
            <person name="Kono T."/>
            <person name="Mallez S."/>
            <person name="Zhang Y."/>
            <person name="Obille A."/>
            <person name="Becker A."/>
            <person name="Abrahante J.E."/>
            <person name="Garbe J."/>
            <person name="Badalamenti J.P."/>
            <person name="Herman A."/>
            <person name="Mangelson H."/>
            <person name="Liachko I."/>
            <person name="Sullivan S."/>
            <person name="Sone E.D."/>
            <person name="Koren S."/>
            <person name="Silverstein K.A.T."/>
            <person name="Beckman K.B."/>
            <person name="Gohl D.M."/>
        </authorList>
    </citation>
    <scope>NUCLEOTIDE SEQUENCE</scope>
    <source>
        <strain evidence="1">Duluth1</strain>
        <tissue evidence="1">Whole animal</tissue>
    </source>
</reference>
<organism evidence="1 3">
    <name type="scientific">Dreissena polymorpha</name>
    <name type="common">Zebra mussel</name>
    <name type="synonym">Mytilus polymorpha</name>
    <dbReference type="NCBI Taxonomy" id="45954"/>
    <lineage>
        <taxon>Eukaryota</taxon>
        <taxon>Metazoa</taxon>
        <taxon>Spiralia</taxon>
        <taxon>Lophotrochozoa</taxon>
        <taxon>Mollusca</taxon>
        <taxon>Bivalvia</taxon>
        <taxon>Autobranchia</taxon>
        <taxon>Heteroconchia</taxon>
        <taxon>Euheterodonta</taxon>
        <taxon>Imparidentia</taxon>
        <taxon>Neoheterodontei</taxon>
        <taxon>Myida</taxon>
        <taxon>Dreissenoidea</taxon>
        <taxon>Dreissenidae</taxon>
        <taxon>Dreissena</taxon>
    </lineage>
</organism>
<comment type="caution">
    <text evidence="1">The sequence shown here is derived from an EMBL/GenBank/DDBJ whole genome shotgun (WGS) entry which is preliminary data.</text>
</comment>
<sequence length="64" mass="7140">MLSALKCEKVLGVTLRLDCRTGVRKSWLGMAGTSPQPPYRRKSVCWPFLSPEGVMMELQQSPTS</sequence>
<name>A0A9D4KYN7_DREPO</name>
<dbReference type="AlphaFoldDB" id="A0A9D4KYN7"/>
<accession>A0A9D4KYN7</accession>
<keyword evidence="3" id="KW-1185">Reference proteome</keyword>
<evidence type="ECO:0000313" key="3">
    <source>
        <dbReference type="Proteomes" id="UP000828390"/>
    </source>
</evidence>
<dbReference type="EMBL" id="JAIWYP010000003">
    <property type="protein sequence ID" value="KAH3848335.1"/>
    <property type="molecule type" value="Genomic_DNA"/>
</dbReference>
<evidence type="ECO:0000313" key="2">
    <source>
        <dbReference type="EMBL" id="KAH3851367.1"/>
    </source>
</evidence>
<evidence type="ECO:0000313" key="1">
    <source>
        <dbReference type="EMBL" id="KAH3848335.1"/>
    </source>
</evidence>
<dbReference type="Proteomes" id="UP000828390">
    <property type="component" value="Unassembled WGS sequence"/>
</dbReference>
<gene>
    <name evidence="1" type="ORF">DPMN_090695</name>
    <name evidence="2" type="ORF">DPMN_093847</name>
</gene>
<protein>
    <submittedName>
        <fullName evidence="1">Uncharacterized protein</fullName>
    </submittedName>
</protein>
<proteinExistence type="predicted"/>
<reference evidence="1" key="2">
    <citation type="submission" date="2020-11" db="EMBL/GenBank/DDBJ databases">
        <authorList>
            <person name="McCartney M.A."/>
            <person name="Auch B."/>
            <person name="Kono T."/>
            <person name="Mallez S."/>
            <person name="Becker A."/>
            <person name="Gohl D.M."/>
            <person name="Silverstein K.A.T."/>
            <person name="Koren S."/>
            <person name="Bechman K.B."/>
            <person name="Herman A."/>
            <person name="Abrahante J.E."/>
            <person name="Garbe J."/>
        </authorList>
    </citation>
    <scope>NUCLEOTIDE SEQUENCE</scope>
    <source>
        <strain evidence="1">Duluth1</strain>
        <tissue evidence="1">Whole animal</tissue>
    </source>
</reference>